<keyword evidence="1" id="KW-0812">Transmembrane</keyword>
<dbReference type="AlphaFoldDB" id="A0A919VP49"/>
<dbReference type="RefSeq" id="WP_212986574.1">
    <property type="nucleotide sequence ID" value="NZ_BAABEA010000046.1"/>
</dbReference>
<keyword evidence="1" id="KW-1133">Transmembrane helix</keyword>
<protein>
    <submittedName>
        <fullName evidence="2">Uncharacterized protein</fullName>
    </submittedName>
</protein>
<dbReference type="Proteomes" id="UP000681340">
    <property type="component" value="Unassembled WGS sequence"/>
</dbReference>
<proteinExistence type="predicted"/>
<feature type="transmembrane region" description="Helical" evidence="1">
    <location>
        <begin position="108"/>
        <end position="141"/>
    </location>
</feature>
<sequence>MNTARAELLKLVTLPALALTVALTWVVTALITLAAEGGPDPIPPARAGFLVLGVLAATSEYDGAQIRTTLLCSPRRARLHVTRSLVLALLTVPVAVVTVLLAGTGDPVYLVLTTLLAAAVGTLLRHALAAVVVVLGYYYVLGPFVRDRFDDGLWLPAAWTVAALTAATVAVARRDA</sequence>
<comment type="caution">
    <text evidence="2">The sequence shown here is derived from an EMBL/GenBank/DDBJ whole genome shotgun (WGS) entry which is preliminary data.</text>
</comment>
<name>A0A919VP49_9ACTN</name>
<evidence type="ECO:0000313" key="3">
    <source>
        <dbReference type="Proteomes" id="UP000681340"/>
    </source>
</evidence>
<evidence type="ECO:0000313" key="2">
    <source>
        <dbReference type="EMBL" id="GIM63469.1"/>
    </source>
</evidence>
<gene>
    <name evidence="2" type="ORF">Aau02nite_04280</name>
</gene>
<dbReference type="EMBL" id="BOQL01000004">
    <property type="protein sequence ID" value="GIM63469.1"/>
    <property type="molecule type" value="Genomic_DNA"/>
</dbReference>
<feature type="transmembrane region" description="Helical" evidence="1">
    <location>
        <begin position="85"/>
        <end position="102"/>
    </location>
</feature>
<feature type="transmembrane region" description="Helical" evidence="1">
    <location>
        <begin position="12"/>
        <end position="35"/>
    </location>
</feature>
<organism evidence="2 3">
    <name type="scientific">Actinoplanes auranticolor</name>
    <dbReference type="NCBI Taxonomy" id="47988"/>
    <lineage>
        <taxon>Bacteria</taxon>
        <taxon>Bacillati</taxon>
        <taxon>Actinomycetota</taxon>
        <taxon>Actinomycetes</taxon>
        <taxon>Micromonosporales</taxon>
        <taxon>Micromonosporaceae</taxon>
        <taxon>Actinoplanes</taxon>
    </lineage>
</organism>
<evidence type="ECO:0000256" key="1">
    <source>
        <dbReference type="SAM" id="Phobius"/>
    </source>
</evidence>
<keyword evidence="3" id="KW-1185">Reference proteome</keyword>
<accession>A0A919VP49</accession>
<feature type="transmembrane region" description="Helical" evidence="1">
    <location>
        <begin position="153"/>
        <end position="172"/>
    </location>
</feature>
<keyword evidence="1" id="KW-0472">Membrane</keyword>
<reference evidence="2" key="1">
    <citation type="submission" date="2021-03" db="EMBL/GenBank/DDBJ databases">
        <title>Whole genome shotgun sequence of Actinoplanes auranticolor NBRC 12245.</title>
        <authorList>
            <person name="Komaki H."/>
            <person name="Tamura T."/>
        </authorList>
    </citation>
    <scope>NUCLEOTIDE SEQUENCE</scope>
    <source>
        <strain evidence="2">NBRC 12245</strain>
    </source>
</reference>
<feature type="transmembrane region" description="Helical" evidence="1">
    <location>
        <begin position="47"/>
        <end position="64"/>
    </location>
</feature>